<dbReference type="InterPro" id="IPR000890">
    <property type="entry name" value="Aliphatic_acid_kin_short-chain"/>
</dbReference>
<feature type="binding site" evidence="6">
    <location>
        <position position="16"/>
    </location>
    <ligand>
        <name>ATP</name>
        <dbReference type="ChEBI" id="CHEBI:30616"/>
    </ligand>
</feature>
<evidence type="ECO:0000256" key="4">
    <source>
        <dbReference type="ARBA" id="ARBA00022777"/>
    </source>
</evidence>
<comment type="cofactor">
    <cofactor evidence="6">
        <name>Mg(2+)</name>
        <dbReference type="ChEBI" id="CHEBI:18420"/>
    </cofactor>
    <cofactor evidence="6">
        <name>Mn(2+)</name>
        <dbReference type="ChEBI" id="CHEBI:29035"/>
    </cofactor>
    <text evidence="6">Mg(2+). Can also accept Mn(2+).</text>
</comment>
<dbReference type="InterPro" id="IPR043129">
    <property type="entry name" value="ATPase_NBD"/>
</dbReference>
<sequence length="389" mass="42368">MEKYILTINGGSSSIKFALYVADGSFARTMIGKIDRIGLPGSFLVYSKGESKEVVRETPLVDYRAAVEMLNSFLGEEVDFNNIVVVGHRIVHGMGRDRHAVVTSELIAELKDTSPIDPEHLPLEIAILETFAERHATLVQVACFDTVFHHDMPRVAQLLPIPRRFDAKGVRRYGFHGLSCSYLIEELRRVDPSKAEGRVIIAHLGNGASVTAVKEGKSVDTSMGFTPTGGIPMSSRTGDLDPGTLWYIMKSEGLSLESLSHLINHESGLLGISETSSNMYDLLEAQANDVRAKEAVDLFCYEVKKHIGAYAAAMGGVDTVIFTGGMGENAPRIRTRICAGLEFLGITIDGAHNEGNKEIISSSSAPICVRVMRTNEELMIARIASELGK</sequence>
<comment type="function">
    <text evidence="6">Catalyzes the formation of acetyl phosphate from acetate and ATP. Can also catalyze the reverse reaction.</text>
</comment>
<dbReference type="HAMAP" id="MF_00020">
    <property type="entry name" value="Acetate_kinase"/>
    <property type="match status" value="1"/>
</dbReference>
<evidence type="ECO:0000256" key="1">
    <source>
        <dbReference type="ARBA" id="ARBA00008748"/>
    </source>
</evidence>
<dbReference type="Proteomes" id="UP000177987">
    <property type="component" value="Unassembled WGS sequence"/>
</dbReference>
<comment type="subunit">
    <text evidence="6">Homodimer.</text>
</comment>
<proteinExistence type="inferred from homology"/>
<feature type="active site" description="Proton donor/acceptor" evidence="6">
    <location>
        <position position="145"/>
    </location>
</feature>
<keyword evidence="2 6" id="KW-0808">Transferase</keyword>
<dbReference type="EC" id="2.7.2.1" evidence="6"/>
<feature type="site" description="Transition state stabilizer" evidence="6">
    <location>
        <position position="236"/>
    </location>
</feature>
<reference evidence="8 9" key="1">
    <citation type="journal article" date="2016" name="Nat. Commun.">
        <title>Thousands of microbial genomes shed light on interconnected biogeochemical processes in an aquifer system.</title>
        <authorList>
            <person name="Anantharaman K."/>
            <person name="Brown C.T."/>
            <person name="Hug L.A."/>
            <person name="Sharon I."/>
            <person name="Castelle C.J."/>
            <person name="Probst A.J."/>
            <person name="Thomas B.C."/>
            <person name="Singh A."/>
            <person name="Wilkins M.J."/>
            <person name="Karaoz U."/>
            <person name="Brodie E.L."/>
            <person name="Williams K.H."/>
            <person name="Hubbard S.S."/>
            <person name="Banfield J.F."/>
        </authorList>
    </citation>
    <scope>NUCLEOTIDE SEQUENCE [LARGE SCALE GENOMIC DNA]</scope>
</reference>
<feature type="binding site" evidence="6">
    <location>
        <position position="376"/>
    </location>
    <ligand>
        <name>Mg(2+)</name>
        <dbReference type="ChEBI" id="CHEBI:18420"/>
    </ligand>
</feature>
<comment type="subcellular location">
    <subcellularLocation>
        <location evidence="6">Cytoplasm</location>
    </subcellularLocation>
</comment>
<evidence type="ECO:0000256" key="6">
    <source>
        <dbReference type="HAMAP-Rule" id="MF_00020"/>
    </source>
</evidence>
<dbReference type="PANTHER" id="PTHR21060">
    <property type="entry name" value="ACETATE KINASE"/>
    <property type="match status" value="1"/>
</dbReference>
<dbReference type="GO" id="GO:0008776">
    <property type="term" value="F:acetate kinase activity"/>
    <property type="evidence" value="ECO:0007669"/>
    <property type="project" value="UniProtKB-UniRule"/>
</dbReference>
<dbReference type="NCBIfam" id="TIGR00016">
    <property type="entry name" value="ackA"/>
    <property type="match status" value="1"/>
</dbReference>
<dbReference type="PROSITE" id="PS01076">
    <property type="entry name" value="ACETATE_KINASE_2"/>
    <property type="match status" value="1"/>
</dbReference>
<dbReference type="PRINTS" id="PR00471">
    <property type="entry name" value="ACETATEKNASE"/>
</dbReference>
<feature type="binding site" evidence="6">
    <location>
        <begin position="203"/>
        <end position="207"/>
    </location>
    <ligand>
        <name>ATP</name>
        <dbReference type="ChEBI" id="CHEBI:30616"/>
    </ligand>
</feature>
<keyword evidence="3 6" id="KW-0547">Nucleotide-binding</keyword>
<keyword evidence="4 6" id="KW-0418">Kinase</keyword>
<dbReference type="GO" id="GO:0005737">
    <property type="term" value="C:cytoplasm"/>
    <property type="evidence" value="ECO:0007669"/>
    <property type="project" value="UniProtKB-SubCell"/>
</dbReference>
<dbReference type="InterPro" id="IPR023865">
    <property type="entry name" value="Aliphatic_acid_kinase_CS"/>
</dbReference>
<comment type="caution">
    <text evidence="6">Lacks conserved residue(s) required for the propagation of feature annotation.</text>
</comment>
<gene>
    <name evidence="6" type="primary">ackA</name>
    <name evidence="8" type="ORF">A2937_00245</name>
</gene>
<dbReference type="GO" id="GO:0006083">
    <property type="term" value="P:acetate metabolic process"/>
    <property type="evidence" value="ECO:0007669"/>
    <property type="project" value="TreeGrafter"/>
</dbReference>
<protein>
    <recommendedName>
        <fullName evidence="6">Acetate kinase</fullName>
        <ecNumber evidence="6">2.7.2.1</ecNumber>
    </recommendedName>
    <alternativeName>
        <fullName evidence="6">Acetokinase</fullName>
    </alternativeName>
</protein>
<organism evidence="8 9">
    <name type="scientific">Candidatus Yonathbacteria bacterium RIFCSPLOWO2_01_FULL_47_33b</name>
    <dbReference type="NCBI Taxonomy" id="1802727"/>
    <lineage>
        <taxon>Bacteria</taxon>
        <taxon>Candidatus Yonathiibacteriota</taxon>
    </lineage>
</organism>
<dbReference type="PANTHER" id="PTHR21060:SF15">
    <property type="entry name" value="ACETATE KINASE-RELATED"/>
    <property type="match status" value="1"/>
</dbReference>
<comment type="catalytic activity">
    <reaction evidence="6">
        <text>acetate + ATP = acetyl phosphate + ADP</text>
        <dbReference type="Rhea" id="RHEA:11352"/>
        <dbReference type="ChEBI" id="CHEBI:22191"/>
        <dbReference type="ChEBI" id="CHEBI:30089"/>
        <dbReference type="ChEBI" id="CHEBI:30616"/>
        <dbReference type="ChEBI" id="CHEBI:456216"/>
        <dbReference type="EC" id="2.7.2.1"/>
    </reaction>
</comment>
<evidence type="ECO:0000313" key="8">
    <source>
        <dbReference type="EMBL" id="OHA83541.1"/>
    </source>
</evidence>
<evidence type="ECO:0000256" key="2">
    <source>
        <dbReference type="ARBA" id="ARBA00022679"/>
    </source>
</evidence>
<dbReference type="UniPathway" id="UPA00340">
    <property type="reaction ID" value="UER00458"/>
</dbReference>
<dbReference type="GO" id="GO:0005524">
    <property type="term" value="F:ATP binding"/>
    <property type="evidence" value="ECO:0007669"/>
    <property type="project" value="UniProtKB-KW"/>
</dbReference>
<evidence type="ECO:0000256" key="3">
    <source>
        <dbReference type="ARBA" id="ARBA00022741"/>
    </source>
</evidence>
<keyword evidence="5 6" id="KW-0067">ATP-binding</keyword>
<dbReference type="PIRSF" id="PIRSF000722">
    <property type="entry name" value="Acetate_prop_kin"/>
    <property type="match status" value="1"/>
</dbReference>
<keyword evidence="6" id="KW-0479">Metal-binding</keyword>
<keyword evidence="6" id="KW-0460">Magnesium</keyword>
<dbReference type="SUPFAM" id="SSF53067">
    <property type="entry name" value="Actin-like ATPase domain"/>
    <property type="match status" value="2"/>
</dbReference>
<dbReference type="GO" id="GO:0000287">
    <property type="term" value="F:magnesium ion binding"/>
    <property type="evidence" value="ECO:0007669"/>
    <property type="project" value="UniProtKB-UniRule"/>
</dbReference>
<feature type="site" description="Transition state stabilizer" evidence="6">
    <location>
        <position position="176"/>
    </location>
</feature>
<evidence type="ECO:0000313" key="9">
    <source>
        <dbReference type="Proteomes" id="UP000177987"/>
    </source>
</evidence>
<feature type="binding site" evidence="6">
    <location>
        <position position="89"/>
    </location>
    <ligand>
        <name>substrate</name>
    </ligand>
</feature>
<dbReference type="GO" id="GO:0006085">
    <property type="term" value="P:acetyl-CoA biosynthetic process"/>
    <property type="evidence" value="ECO:0007669"/>
    <property type="project" value="UniProtKB-UniRule"/>
</dbReference>
<feature type="binding site" evidence="6">
    <location>
        <begin position="325"/>
        <end position="329"/>
    </location>
    <ligand>
        <name>ATP</name>
        <dbReference type="ChEBI" id="CHEBI:30616"/>
    </ligand>
</feature>
<dbReference type="Pfam" id="PF00871">
    <property type="entry name" value="Acetate_kinase"/>
    <property type="match status" value="1"/>
</dbReference>
<dbReference type="Gene3D" id="3.30.420.40">
    <property type="match status" value="2"/>
</dbReference>
<comment type="similarity">
    <text evidence="1 6 7">Belongs to the acetokinase family.</text>
</comment>
<dbReference type="EMBL" id="MHUW01000016">
    <property type="protein sequence ID" value="OHA83541.1"/>
    <property type="molecule type" value="Genomic_DNA"/>
</dbReference>
<name>A0A1G2SGK2_9BACT</name>
<feature type="binding site" evidence="6">
    <location>
        <position position="9"/>
    </location>
    <ligand>
        <name>Mg(2+)</name>
        <dbReference type="ChEBI" id="CHEBI:18420"/>
    </ligand>
</feature>
<evidence type="ECO:0000256" key="5">
    <source>
        <dbReference type="ARBA" id="ARBA00022840"/>
    </source>
</evidence>
<keyword evidence="6" id="KW-0963">Cytoplasm</keyword>
<dbReference type="STRING" id="1802727.A2937_00245"/>
<dbReference type="PROSITE" id="PS01075">
    <property type="entry name" value="ACETATE_KINASE_1"/>
    <property type="match status" value="1"/>
</dbReference>
<comment type="caution">
    <text evidence="8">The sequence shown here is derived from an EMBL/GenBank/DDBJ whole genome shotgun (WGS) entry which is preliminary data.</text>
</comment>
<accession>A0A1G2SGK2</accession>
<evidence type="ECO:0000256" key="7">
    <source>
        <dbReference type="RuleBase" id="RU003835"/>
    </source>
</evidence>
<dbReference type="AlphaFoldDB" id="A0A1G2SGK2"/>
<dbReference type="InterPro" id="IPR004372">
    <property type="entry name" value="Ac/propionate_kinase"/>
</dbReference>
<comment type="pathway">
    <text evidence="6">Metabolic intermediate biosynthesis; acetyl-CoA biosynthesis; acetyl-CoA from acetate: step 1/2.</text>
</comment>